<keyword evidence="1" id="KW-1133">Transmembrane helix</keyword>
<keyword evidence="3" id="KW-1185">Reference proteome</keyword>
<dbReference type="RefSeq" id="XP_827047.1">
    <property type="nucleotide sequence ID" value="XM_821954.1"/>
</dbReference>
<dbReference type="GeneID" id="3660183"/>
<reference evidence="2 3" key="2">
    <citation type="journal article" date="2005" name="Science">
        <title>The genome of the African trypanosome Trypanosoma brucei.</title>
        <authorList>
            <person name="Berriman M."/>
            <person name="Ghedin E."/>
            <person name="Hertz-Fowler C."/>
            <person name="Blandin G."/>
            <person name="Renauld H."/>
            <person name="Bartholomeu D.C."/>
            <person name="Lennard N.J."/>
            <person name="Caler E."/>
            <person name="Hamlin N.E."/>
            <person name="Haas B."/>
            <person name="Bohme U."/>
            <person name="Hannick L."/>
            <person name="Aslett M.A."/>
            <person name="Shallom J."/>
            <person name="Marcello L."/>
            <person name="Hou L."/>
            <person name="Wickstead B."/>
            <person name="Alsmark U.C."/>
            <person name="Arrowsmith C."/>
            <person name="Atkin R.J."/>
            <person name="Barron A.J."/>
            <person name="Bringaud F."/>
            <person name="Brooks K."/>
            <person name="Carrington M."/>
            <person name="Cherevach I."/>
            <person name="Chillingworth T.J."/>
            <person name="Churcher C."/>
            <person name="Clark L.N."/>
            <person name="Corton C.H."/>
            <person name="Cronin A."/>
            <person name="Davies R.M."/>
            <person name="Doggett J."/>
            <person name="Djikeng A."/>
            <person name="Feldblyum T."/>
            <person name="Field M.C."/>
            <person name="Fraser A."/>
            <person name="Goodhead I."/>
            <person name="Hance Z."/>
            <person name="Harper D."/>
            <person name="Harris B.R."/>
            <person name="Hauser H."/>
            <person name="Hostetler J."/>
            <person name="Ivens A."/>
            <person name="Jagels K."/>
            <person name="Johnson D."/>
            <person name="Johnson J."/>
            <person name="Jones K."/>
            <person name="Kerhornou A.X."/>
            <person name="Koo H."/>
            <person name="Larke N."/>
            <person name="Landfear S."/>
            <person name="Larkin C."/>
            <person name="Leech V."/>
            <person name="Line A."/>
            <person name="Lord A."/>
            <person name="Macleod A."/>
            <person name="Mooney P.J."/>
            <person name="Moule S."/>
            <person name="Martin D.M."/>
            <person name="Morgan G.W."/>
            <person name="Mungall K."/>
            <person name="Norbertczak H."/>
            <person name="Ormond D."/>
            <person name="Pai G."/>
            <person name="Peacock C.S."/>
            <person name="Peterson J."/>
            <person name="Quail M.A."/>
            <person name="Rabbinowitsch E."/>
            <person name="Rajandream M.A."/>
            <person name="Reitter C."/>
            <person name="Salzberg S.L."/>
            <person name="Sanders M."/>
            <person name="Schobel S."/>
            <person name="Sharp S."/>
            <person name="Simmonds M."/>
            <person name="Simpson A.J."/>
            <person name="Tallon L."/>
            <person name="Turner C.M."/>
            <person name="Tait A."/>
            <person name="Tivey A.R."/>
            <person name="Van Aken S."/>
            <person name="Walker D."/>
            <person name="Wanless D."/>
            <person name="Wang S."/>
            <person name="White B."/>
            <person name="White O."/>
            <person name="Whitehead S."/>
            <person name="Woodward J."/>
            <person name="Wortman J."/>
            <person name="Adams M.D."/>
            <person name="Embley T.M."/>
            <person name="Gull K."/>
            <person name="Ullu E."/>
            <person name="Barry J.D."/>
            <person name="Fairlamb A.H."/>
            <person name="Opperdoes F."/>
            <person name="Barrell B.G."/>
            <person name="Donelson J.E."/>
            <person name="Hall N."/>
            <person name="Fraser C.M."/>
            <person name="Melville S.E."/>
            <person name="El-Sayed N.M."/>
        </authorList>
    </citation>
    <scope>NUCLEOTIDE SEQUENCE [LARGE SCALE GENOMIC DNA]</scope>
    <source>
        <strain evidence="2 3">927/4 GUTat10.1</strain>
    </source>
</reference>
<gene>
    <name evidence="2" type="ORF">Tb09.v2.0040</name>
</gene>
<name>Q38EQ3_TRYB2</name>
<sequence>MLCVTSAIFLLDRIKNSCVHSTLSHNIRHVTFYIRTICRLCFPTHVLSFTDSAERYGLVWLCVLLGCHLFLFSFITKEYTEGWTRTQNALCRPSNR</sequence>
<accession>Q38EQ3</accession>
<keyword evidence="1" id="KW-0812">Transmembrane</keyword>
<proteinExistence type="predicted"/>
<dbReference type="InParanoid" id="Q38EQ3"/>
<evidence type="ECO:0000313" key="3">
    <source>
        <dbReference type="Proteomes" id="UP000008524"/>
    </source>
</evidence>
<evidence type="ECO:0000313" key="2">
    <source>
        <dbReference type="EMBL" id="EAN76717.1"/>
    </source>
</evidence>
<dbReference type="AlphaFoldDB" id="Q38EQ3"/>
<dbReference type="KEGG" id="tbr:Tb09.v2.0040"/>
<dbReference type="PaxDb" id="5691-EAN76717"/>
<dbReference type="EMBL" id="CM000207">
    <property type="protein sequence ID" value="EAN76717.1"/>
    <property type="molecule type" value="Genomic_DNA"/>
</dbReference>
<dbReference type="Proteomes" id="UP000008524">
    <property type="component" value="Chromosome 9"/>
</dbReference>
<evidence type="ECO:0000256" key="1">
    <source>
        <dbReference type="SAM" id="Phobius"/>
    </source>
</evidence>
<keyword evidence="1" id="KW-0472">Membrane</keyword>
<reference evidence="2 3" key="1">
    <citation type="journal article" date="2005" name="Science">
        <title>Comparative genomics of trypanosomatid parasitic protozoa.</title>
        <authorList>
            <person name="El-Sayed N.M."/>
            <person name="Myler P.J."/>
            <person name="Blandin G."/>
            <person name="Berriman M."/>
            <person name="Crabtree J."/>
            <person name="Aggarwal G."/>
            <person name="Caler E."/>
            <person name="Renauld H."/>
            <person name="Worthey E.A."/>
            <person name="Hertz-Fowler C."/>
            <person name="Ghedin E."/>
            <person name="Peacock C."/>
            <person name="Bartholomeu D.C."/>
            <person name="Haas B.J."/>
            <person name="Tran A.N."/>
            <person name="Wortman J.R."/>
            <person name="Alsmark U.C."/>
            <person name="Angiuoli S."/>
            <person name="Anupama A."/>
            <person name="Badger J."/>
            <person name="Bringaud F."/>
            <person name="Cadag E."/>
            <person name="Carlton J.M."/>
            <person name="Cerqueira G.C."/>
            <person name="Creasy T."/>
            <person name="Delcher A.L."/>
            <person name="Djikeng A."/>
            <person name="Embley T.M."/>
            <person name="Hauser C."/>
            <person name="Ivens A.C."/>
            <person name="Kummerfeld S.K."/>
            <person name="Pereira-Leal J.B."/>
            <person name="Nilsson D."/>
            <person name="Peterson J."/>
            <person name="Salzberg S.L."/>
            <person name="Shallom J."/>
            <person name="Silva J.C."/>
            <person name="Sundaram J."/>
            <person name="Westenberger S."/>
            <person name="White O."/>
            <person name="Melville S.E."/>
            <person name="Donelson J.E."/>
            <person name="Andersson B."/>
            <person name="Stuart K.D."/>
            <person name="Hall N."/>
        </authorList>
    </citation>
    <scope>NUCLEOTIDE SEQUENCE [LARGE SCALE GENOMIC DNA]</scope>
    <source>
        <strain evidence="2 3">927/4 GUTat10.1</strain>
    </source>
</reference>
<feature type="transmembrane region" description="Helical" evidence="1">
    <location>
        <begin position="57"/>
        <end position="75"/>
    </location>
</feature>
<organism evidence="2 3">
    <name type="scientific">Trypanosoma brucei brucei (strain 927/4 GUTat10.1)</name>
    <dbReference type="NCBI Taxonomy" id="185431"/>
    <lineage>
        <taxon>Eukaryota</taxon>
        <taxon>Discoba</taxon>
        <taxon>Euglenozoa</taxon>
        <taxon>Kinetoplastea</taxon>
        <taxon>Metakinetoplastina</taxon>
        <taxon>Trypanosomatida</taxon>
        <taxon>Trypanosomatidae</taxon>
        <taxon>Trypanosoma</taxon>
    </lineage>
</organism>
<protein>
    <submittedName>
        <fullName evidence="2">Uncharacterized protein</fullName>
    </submittedName>
</protein>